<evidence type="ECO:0000256" key="1">
    <source>
        <dbReference type="SAM" id="Phobius"/>
    </source>
</evidence>
<feature type="signal peptide" evidence="2">
    <location>
        <begin position="1"/>
        <end position="29"/>
    </location>
</feature>
<evidence type="ECO:0000313" key="3">
    <source>
        <dbReference type="EMBL" id="SCF28124.1"/>
    </source>
</evidence>
<dbReference type="NCBIfam" id="TIGR01167">
    <property type="entry name" value="LPXTG_anchor"/>
    <property type="match status" value="1"/>
</dbReference>
<keyword evidence="2" id="KW-0732">Signal</keyword>
<name>A0A1C4Z5F8_9ACTN</name>
<evidence type="ECO:0000256" key="2">
    <source>
        <dbReference type="SAM" id="SignalP"/>
    </source>
</evidence>
<keyword evidence="4" id="KW-1185">Reference proteome</keyword>
<organism evidence="3 4">
    <name type="scientific">Micromonospora carbonacea</name>
    <dbReference type="NCBI Taxonomy" id="47853"/>
    <lineage>
        <taxon>Bacteria</taxon>
        <taxon>Bacillati</taxon>
        <taxon>Actinomycetota</taxon>
        <taxon>Actinomycetes</taxon>
        <taxon>Micromonosporales</taxon>
        <taxon>Micromonosporaceae</taxon>
        <taxon>Micromonospora</taxon>
    </lineage>
</organism>
<evidence type="ECO:0000313" key="4">
    <source>
        <dbReference type="Proteomes" id="UP000183585"/>
    </source>
</evidence>
<reference evidence="4" key="1">
    <citation type="submission" date="2016-06" db="EMBL/GenBank/DDBJ databases">
        <authorList>
            <person name="Varghese N."/>
            <person name="Submissions Spin"/>
        </authorList>
    </citation>
    <scope>NUCLEOTIDE SEQUENCE [LARGE SCALE GENOMIC DNA]</scope>
    <source>
        <strain evidence="4">DSM 43168</strain>
    </source>
</reference>
<protein>
    <submittedName>
        <fullName evidence="3">LPXTG-motif cell wall anchor domain-containing protein</fullName>
    </submittedName>
</protein>
<accession>A0A1C4Z5F8</accession>
<keyword evidence="1" id="KW-0472">Membrane</keyword>
<keyword evidence="1" id="KW-1133">Transmembrane helix</keyword>
<keyword evidence="1" id="KW-0812">Transmembrane</keyword>
<sequence>MLMSPIRRCLAGLGVAGVLAAASATPALAAPTANLDLYVQDATVAPDSPGTSRGLSIYTDRSTVLPDVTVRYDYRSLAGRVTLTGGGGNAECAAPEPGVLVCAEESDIPVDEIYGGGTQPVRIVVTDKAEPGDAGDLKVSLQVAGKDRGSYTSGLRVGEGVDLAGGPDSTLVAKPGGKFEAPLTVVNVGTKAVEGVVAVFDLDHSIRTRDRFSNCLYAEDHLIACQFDEEIPAGEGRTTTLDFHLGTDTYAPSNQYGNAVFMTNGDFEDLFGQREDAGALATTRGGGPKLTLADAPTKTARAAQTDTEPGNNYTSWSIRVSGTNGTDLQAIGDTVKGEAGAVVTATVGFRNNGPATLDRVNNDHEAATHTGVELPPGTTAVEFPDNCWLRYGSTRTYLCSSDMLLVVGETYTLEFRLRIDKVVPDARGVVQVNAECECPAGGSFQDDIKPANDKAWLVVNAAGSGGGGGGSLPITGSATGLIAGIGGLLLVAGIGGYLVARRRRTHFVA</sequence>
<dbReference type="AlphaFoldDB" id="A0A1C4Z5F8"/>
<dbReference type="EMBL" id="FMCT01000007">
    <property type="protein sequence ID" value="SCF28124.1"/>
    <property type="molecule type" value="Genomic_DNA"/>
</dbReference>
<feature type="transmembrane region" description="Helical" evidence="1">
    <location>
        <begin position="481"/>
        <end position="500"/>
    </location>
</feature>
<gene>
    <name evidence="3" type="ORF">GA0070563_107269</name>
</gene>
<dbReference type="Proteomes" id="UP000183585">
    <property type="component" value="Unassembled WGS sequence"/>
</dbReference>
<dbReference type="RefSeq" id="WP_074475620.1">
    <property type="nucleotide sequence ID" value="NZ_FMCT01000007.1"/>
</dbReference>
<feature type="chain" id="PRO_5008709889" evidence="2">
    <location>
        <begin position="30"/>
        <end position="509"/>
    </location>
</feature>
<proteinExistence type="predicted"/>